<dbReference type="NCBIfam" id="TIGR02532">
    <property type="entry name" value="IV_pilin_GFxxxE"/>
    <property type="match status" value="1"/>
</dbReference>
<proteinExistence type="predicted"/>
<gene>
    <name evidence="2" type="ORF">SFMTTN_0433</name>
</gene>
<comment type="caution">
    <text evidence="2">The sequence shown here is derived from an EMBL/GenBank/DDBJ whole genome shotgun (WGS) entry which is preliminary data.</text>
</comment>
<dbReference type="InterPro" id="IPR012902">
    <property type="entry name" value="N_methyl_site"/>
</dbReference>
<feature type="transmembrane region" description="Helical" evidence="1">
    <location>
        <begin position="12"/>
        <end position="35"/>
    </location>
</feature>
<dbReference type="Proteomes" id="UP000286806">
    <property type="component" value="Unassembled WGS sequence"/>
</dbReference>
<organism evidence="2 3">
    <name type="scientific">Sulfuriferula multivorans</name>
    <dbReference type="NCBI Taxonomy" id="1559896"/>
    <lineage>
        <taxon>Bacteria</taxon>
        <taxon>Pseudomonadati</taxon>
        <taxon>Pseudomonadota</taxon>
        <taxon>Betaproteobacteria</taxon>
        <taxon>Nitrosomonadales</taxon>
        <taxon>Sulfuricellaceae</taxon>
        <taxon>Sulfuriferula</taxon>
    </lineage>
</organism>
<evidence type="ECO:0000256" key="1">
    <source>
        <dbReference type="SAM" id="Phobius"/>
    </source>
</evidence>
<dbReference type="InterPro" id="IPR045584">
    <property type="entry name" value="Pilin-like"/>
</dbReference>
<sequence>MMTTMAKSQRGFTLIEAIIVITITGIIAGMVAVFIRAPVQGYFDSARRAELTDIADTAQRRISRDLHLALPNSVRVSGGNYLEFLQTSGGGRYRAAPDNSGGGNVLDFTQPTSMFDVLGPPVAMVPGAMNLVAVYNLGIPGADAYQADNTKPISGISGNTVTLVNAFQFPFASPANRFQIISYPVSYVCAGVGTDANGNGTGTLTRYWNYPIQASQPTSFTTPGALLAKNVSGCNFNYDQQVITQRAGLVSAWLQITQSNESVSLYYEVHVSNVP</sequence>
<dbReference type="Gene3D" id="3.30.700.10">
    <property type="entry name" value="Glycoprotein, Type 4 Pilin"/>
    <property type="match status" value="1"/>
</dbReference>
<accession>A0A401JAH1</accession>
<evidence type="ECO:0000313" key="2">
    <source>
        <dbReference type="EMBL" id="GBL44633.1"/>
    </source>
</evidence>
<dbReference type="PROSITE" id="PS00409">
    <property type="entry name" value="PROKAR_NTER_METHYL"/>
    <property type="match status" value="1"/>
</dbReference>
<keyword evidence="1" id="KW-0472">Membrane</keyword>
<keyword evidence="1" id="KW-0812">Transmembrane</keyword>
<protein>
    <submittedName>
        <fullName evidence="2">MSHA biogenesis protein MshO</fullName>
    </submittedName>
</protein>
<dbReference type="SUPFAM" id="SSF54523">
    <property type="entry name" value="Pili subunits"/>
    <property type="match status" value="1"/>
</dbReference>
<keyword evidence="3" id="KW-1185">Reference proteome</keyword>
<dbReference type="Pfam" id="PF07963">
    <property type="entry name" value="N_methyl"/>
    <property type="match status" value="1"/>
</dbReference>
<evidence type="ECO:0000313" key="3">
    <source>
        <dbReference type="Proteomes" id="UP000286806"/>
    </source>
</evidence>
<dbReference type="AlphaFoldDB" id="A0A401JAH1"/>
<keyword evidence="1" id="KW-1133">Transmembrane helix</keyword>
<reference evidence="2 3" key="1">
    <citation type="journal article" date="2019" name="Front. Microbiol.">
        <title>Genomes of Neutrophilic Sulfur-Oxidizing Chemolithoautotrophs Representing 9 Proteobacterial Species From 8 Genera.</title>
        <authorList>
            <person name="Watanabe T."/>
            <person name="Kojima H."/>
            <person name="Umezawa K."/>
            <person name="Hori C."/>
            <person name="Takasuka T.E."/>
            <person name="Kato Y."/>
            <person name="Fukui M."/>
        </authorList>
    </citation>
    <scope>NUCLEOTIDE SEQUENCE [LARGE SCALE GENOMIC DNA]</scope>
    <source>
        <strain evidence="2 3">TTN</strain>
    </source>
</reference>
<name>A0A401JAH1_9PROT</name>
<dbReference type="EMBL" id="BGOW01000002">
    <property type="protein sequence ID" value="GBL44633.1"/>
    <property type="molecule type" value="Genomic_DNA"/>
</dbReference>